<dbReference type="Proteomes" id="UP000316916">
    <property type="component" value="Unassembled WGS sequence"/>
</dbReference>
<name>A0A521E1P6_9FLAO</name>
<reference evidence="1 2" key="1">
    <citation type="submission" date="2017-05" db="EMBL/GenBank/DDBJ databases">
        <authorList>
            <person name="Varghese N."/>
            <person name="Submissions S."/>
        </authorList>
    </citation>
    <scope>NUCLEOTIDE SEQUENCE [LARGE SCALE GENOMIC DNA]</scope>
    <source>
        <strain evidence="1 2">DSM 29371</strain>
    </source>
</reference>
<evidence type="ECO:0000313" key="1">
    <source>
        <dbReference type="EMBL" id="SMO77876.1"/>
    </source>
</evidence>
<organism evidence="1 2">
    <name type="scientific">Chryseobacterium rhizoplanae</name>
    <dbReference type="NCBI Taxonomy" id="1609531"/>
    <lineage>
        <taxon>Bacteria</taxon>
        <taxon>Pseudomonadati</taxon>
        <taxon>Bacteroidota</taxon>
        <taxon>Flavobacteriia</taxon>
        <taxon>Flavobacteriales</taxon>
        <taxon>Weeksellaceae</taxon>
        <taxon>Chryseobacterium group</taxon>
        <taxon>Chryseobacterium</taxon>
    </lineage>
</organism>
<gene>
    <name evidence="1" type="ORF">SAMN06265171_106295</name>
</gene>
<dbReference type="EMBL" id="FXTC01000006">
    <property type="protein sequence ID" value="SMO77876.1"/>
    <property type="molecule type" value="Genomic_DNA"/>
</dbReference>
<evidence type="ECO:0000313" key="2">
    <source>
        <dbReference type="Proteomes" id="UP000316916"/>
    </source>
</evidence>
<dbReference type="AlphaFoldDB" id="A0A521E1P6"/>
<proteinExistence type="predicted"/>
<sequence length="43" mass="5016">MPFEKPDTNLTSCNLSTNNRFLNNYYKNTSIIKDLTKTNFIIS</sequence>
<accession>A0A521E1P6</accession>
<protein>
    <submittedName>
        <fullName evidence="1">Uncharacterized protein</fullName>
    </submittedName>
</protein>
<keyword evidence="2" id="KW-1185">Reference proteome</keyword>